<protein>
    <submittedName>
        <fullName evidence="2">Uncharacterized protein</fullName>
    </submittedName>
</protein>
<dbReference type="GeneID" id="70183292"/>
<feature type="region of interest" description="Disordered" evidence="1">
    <location>
        <begin position="201"/>
        <end position="224"/>
    </location>
</feature>
<accession>A0A9P8YCI3</accession>
<keyword evidence="3" id="KW-1185">Reference proteome</keyword>
<comment type="caution">
    <text evidence="2">The sequence shown here is derived from an EMBL/GenBank/DDBJ whole genome shotgun (WGS) entry which is preliminary data.</text>
</comment>
<dbReference type="EMBL" id="JAGTJQ010000004">
    <property type="protein sequence ID" value="KAH7033578.1"/>
    <property type="molecule type" value="Genomic_DNA"/>
</dbReference>
<dbReference type="Proteomes" id="UP000756346">
    <property type="component" value="Unassembled WGS sequence"/>
</dbReference>
<evidence type="ECO:0000313" key="2">
    <source>
        <dbReference type="EMBL" id="KAH7033578.1"/>
    </source>
</evidence>
<dbReference type="RefSeq" id="XP_046014410.1">
    <property type="nucleotide sequence ID" value="XM_046153746.1"/>
</dbReference>
<dbReference type="OrthoDB" id="10600495at2759"/>
<evidence type="ECO:0000313" key="3">
    <source>
        <dbReference type="Proteomes" id="UP000756346"/>
    </source>
</evidence>
<name>A0A9P8YCI3_9PEZI</name>
<dbReference type="AlphaFoldDB" id="A0A9P8YCI3"/>
<proteinExistence type="predicted"/>
<gene>
    <name evidence="2" type="ORF">B0I36DRAFT_321703</name>
</gene>
<evidence type="ECO:0000256" key="1">
    <source>
        <dbReference type="SAM" id="MobiDB-lite"/>
    </source>
</evidence>
<reference evidence="2" key="1">
    <citation type="journal article" date="2021" name="Nat. Commun.">
        <title>Genetic determinants of endophytism in the Arabidopsis root mycobiome.</title>
        <authorList>
            <person name="Mesny F."/>
            <person name="Miyauchi S."/>
            <person name="Thiergart T."/>
            <person name="Pickel B."/>
            <person name="Atanasova L."/>
            <person name="Karlsson M."/>
            <person name="Huettel B."/>
            <person name="Barry K.W."/>
            <person name="Haridas S."/>
            <person name="Chen C."/>
            <person name="Bauer D."/>
            <person name="Andreopoulos W."/>
            <person name="Pangilinan J."/>
            <person name="LaButti K."/>
            <person name="Riley R."/>
            <person name="Lipzen A."/>
            <person name="Clum A."/>
            <person name="Drula E."/>
            <person name="Henrissat B."/>
            <person name="Kohler A."/>
            <person name="Grigoriev I.V."/>
            <person name="Martin F.M."/>
            <person name="Hacquard S."/>
        </authorList>
    </citation>
    <scope>NUCLEOTIDE SEQUENCE</scope>
    <source>
        <strain evidence="2">MPI-CAGE-CH-0230</strain>
    </source>
</reference>
<organism evidence="2 3">
    <name type="scientific">Microdochium trichocladiopsis</name>
    <dbReference type="NCBI Taxonomy" id="1682393"/>
    <lineage>
        <taxon>Eukaryota</taxon>
        <taxon>Fungi</taxon>
        <taxon>Dikarya</taxon>
        <taxon>Ascomycota</taxon>
        <taxon>Pezizomycotina</taxon>
        <taxon>Sordariomycetes</taxon>
        <taxon>Xylariomycetidae</taxon>
        <taxon>Xylariales</taxon>
        <taxon>Microdochiaceae</taxon>
        <taxon>Microdochium</taxon>
    </lineage>
</organism>
<sequence>MLSQCQGYRKVHGLPTWAPDWTCRPVYESFPSGVTAKPLTFDTVPSPHLPPASFSADLRIMSVRGFVIGVVADATLLASSGPASTTSRPGGQAVPVASLGMRGMALTGAWMDLKQENDPLLPVVEAAVWFIVASSGWLFEKGICTLCLRLFSCGIQRYMLWRSLPSSSFAHVLGELDKVTELVAELSADVRLGKQRSEALRREKRAAQRRSREQPGSENFESYNFEPSEEGHMLPRAMENIYRPLEGDEETMREDHLSHWLVQWCSVLDKSWYSEHNFGTSCREPRRGDVIVLLVGSRGAHLLRPDDADGHWSLVGNANLGLCIRWLWDDAVRLYHEGKCELAVFDLK</sequence>